<comment type="caution">
    <text evidence="2">The sequence shown here is derived from an EMBL/GenBank/DDBJ whole genome shotgun (WGS) entry which is preliminary data.</text>
</comment>
<organism evidence="2 3">
    <name type="scientific">Diacronema lutheri</name>
    <name type="common">Unicellular marine alga</name>
    <name type="synonym">Monochrysis lutheri</name>
    <dbReference type="NCBI Taxonomy" id="2081491"/>
    <lineage>
        <taxon>Eukaryota</taxon>
        <taxon>Haptista</taxon>
        <taxon>Haptophyta</taxon>
        <taxon>Pavlovophyceae</taxon>
        <taxon>Pavlovales</taxon>
        <taxon>Pavlovaceae</taxon>
        <taxon>Diacronema</taxon>
    </lineage>
</organism>
<gene>
    <name evidence="2" type="ORF">KFE25_012366</name>
</gene>
<name>A0A8J5XDU4_DIALT</name>
<keyword evidence="3" id="KW-1185">Reference proteome</keyword>
<evidence type="ECO:0000313" key="3">
    <source>
        <dbReference type="Proteomes" id="UP000751190"/>
    </source>
</evidence>
<sequence length="209" mass="21356">MAAQLRLLHGGKSAAESEHAPLGANATPTSAAPAACFARAASASVQPGHGSHAGPAANVGAGVGTCAARPPLLQSAERVLDEWTRLFLDAPSAQTHKPPPPMPPFVRAAVLAAASERRSQDDIGEHADAVTQGAHGGCAMARAPLDDGVSSRTLNAHELTADAAARGAALSNWVQYLENDDCALSQKPAPARPPLVALERAVRLVRNGQ</sequence>
<protein>
    <submittedName>
        <fullName evidence="2">Uncharacterized protein</fullName>
    </submittedName>
</protein>
<dbReference type="Proteomes" id="UP000751190">
    <property type="component" value="Unassembled WGS sequence"/>
</dbReference>
<evidence type="ECO:0000256" key="1">
    <source>
        <dbReference type="SAM" id="MobiDB-lite"/>
    </source>
</evidence>
<dbReference type="EMBL" id="JAGTXO010000011">
    <property type="protein sequence ID" value="KAG8465003.1"/>
    <property type="molecule type" value="Genomic_DNA"/>
</dbReference>
<feature type="region of interest" description="Disordered" evidence="1">
    <location>
        <begin position="8"/>
        <end position="29"/>
    </location>
</feature>
<evidence type="ECO:0000313" key="2">
    <source>
        <dbReference type="EMBL" id="KAG8465003.1"/>
    </source>
</evidence>
<dbReference type="AlphaFoldDB" id="A0A8J5XDU4"/>
<proteinExistence type="predicted"/>
<accession>A0A8J5XDU4</accession>
<reference evidence="2" key="1">
    <citation type="submission" date="2021-05" db="EMBL/GenBank/DDBJ databases">
        <title>The genome of the haptophyte Pavlova lutheri (Diacronema luteri, Pavlovales) - a model for lipid biosynthesis in eukaryotic algae.</title>
        <authorList>
            <person name="Hulatt C.J."/>
            <person name="Posewitz M.C."/>
        </authorList>
    </citation>
    <scope>NUCLEOTIDE SEQUENCE</scope>
    <source>
        <strain evidence="2">NIVA-4/92</strain>
    </source>
</reference>